<feature type="compositionally biased region" description="Basic and acidic residues" evidence="7">
    <location>
        <begin position="36"/>
        <end position="45"/>
    </location>
</feature>
<evidence type="ECO:0000256" key="1">
    <source>
        <dbReference type="ARBA" id="ARBA00004424"/>
    </source>
</evidence>
<evidence type="ECO:0000256" key="8">
    <source>
        <dbReference type="SAM" id="Phobius"/>
    </source>
</evidence>
<evidence type="ECO:0000313" key="10">
    <source>
        <dbReference type="Proteomes" id="UP000678393"/>
    </source>
</evidence>
<feature type="transmembrane region" description="Helical" evidence="8">
    <location>
        <begin position="516"/>
        <end position="539"/>
    </location>
</feature>
<evidence type="ECO:0000256" key="7">
    <source>
        <dbReference type="SAM" id="MobiDB-lite"/>
    </source>
</evidence>
<feature type="region of interest" description="Disordered" evidence="7">
    <location>
        <begin position="1"/>
        <end position="45"/>
    </location>
</feature>
<gene>
    <name evidence="9" type="ORF">CUNI_LOCUS22411</name>
</gene>
<name>A0A8S4A4Q3_9EUPU</name>
<feature type="transmembrane region" description="Helical" evidence="8">
    <location>
        <begin position="593"/>
        <end position="614"/>
    </location>
</feature>
<evidence type="ECO:0000256" key="6">
    <source>
        <dbReference type="ARBA" id="ARBA00023136"/>
    </source>
</evidence>
<feature type="transmembrane region" description="Helical" evidence="8">
    <location>
        <begin position="87"/>
        <end position="111"/>
    </location>
</feature>
<proteinExistence type="inferred from homology"/>
<protein>
    <recommendedName>
        <fullName evidence="11">Sodium-dependent phosphate transport protein 2B</fullName>
    </recommendedName>
</protein>
<organism evidence="9 10">
    <name type="scientific">Candidula unifasciata</name>
    <dbReference type="NCBI Taxonomy" id="100452"/>
    <lineage>
        <taxon>Eukaryota</taxon>
        <taxon>Metazoa</taxon>
        <taxon>Spiralia</taxon>
        <taxon>Lophotrochozoa</taxon>
        <taxon>Mollusca</taxon>
        <taxon>Gastropoda</taxon>
        <taxon>Heterobranchia</taxon>
        <taxon>Euthyneura</taxon>
        <taxon>Panpulmonata</taxon>
        <taxon>Eupulmonata</taxon>
        <taxon>Stylommatophora</taxon>
        <taxon>Helicina</taxon>
        <taxon>Helicoidea</taxon>
        <taxon>Geomitridae</taxon>
        <taxon>Candidula</taxon>
    </lineage>
</organism>
<dbReference type="GO" id="GO:0016324">
    <property type="term" value="C:apical plasma membrane"/>
    <property type="evidence" value="ECO:0007669"/>
    <property type="project" value="UniProtKB-SubCell"/>
</dbReference>
<feature type="transmembrane region" description="Helical" evidence="8">
    <location>
        <begin position="634"/>
        <end position="655"/>
    </location>
</feature>
<comment type="caution">
    <text evidence="9">The sequence shown here is derived from an EMBL/GenBank/DDBJ whole genome shotgun (WGS) entry which is preliminary data.</text>
</comment>
<evidence type="ECO:0000256" key="5">
    <source>
        <dbReference type="ARBA" id="ARBA00022989"/>
    </source>
</evidence>
<comment type="similarity">
    <text evidence="2">Belongs to the SLC34A transporter family.</text>
</comment>
<comment type="subcellular location">
    <subcellularLocation>
        <location evidence="1">Apical cell membrane</location>
        <topology evidence="1">Multi-pass membrane protein</topology>
    </subcellularLocation>
</comment>
<dbReference type="PANTHER" id="PTHR10010">
    <property type="entry name" value="SOLUTE CARRIER FAMILY 34 SODIUM PHOSPHATE , MEMBER 2-RELATED"/>
    <property type="match status" value="1"/>
</dbReference>
<dbReference type="Pfam" id="PF02690">
    <property type="entry name" value="Na_Pi_cotrans"/>
    <property type="match status" value="2"/>
</dbReference>
<feature type="transmembrane region" description="Helical" evidence="8">
    <location>
        <begin position="661"/>
        <end position="684"/>
    </location>
</feature>
<accession>A0A8S4A4Q3</accession>
<evidence type="ECO:0000313" key="9">
    <source>
        <dbReference type="EMBL" id="CAG5136853.1"/>
    </source>
</evidence>
<dbReference type="Proteomes" id="UP000678393">
    <property type="component" value="Unassembled WGS sequence"/>
</dbReference>
<dbReference type="PANTHER" id="PTHR10010:SF46">
    <property type="entry name" value="SODIUM-DEPENDENT PHOSPHATE TRANSPORT PROTEIN 2B"/>
    <property type="match status" value="1"/>
</dbReference>
<feature type="region of interest" description="Disordered" evidence="7">
    <location>
        <begin position="729"/>
        <end position="759"/>
    </location>
</feature>
<feature type="compositionally biased region" description="Basic and acidic residues" evidence="7">
    <location>
        <begin position="729"/>
        <end position="745"/>
    </location>
</feature>
<evidence type="ECO:0000256" key="4">
    <source>
        <dbReference type="ARBA" id="ARBA00022692"/>
    </source>
</evidence>
<keyword evidence="4 8" id="KW-0812">Transmembrane</keyword>
<keyword evidence="3" id="KW-1003">Cell membrane</keyword>
<keyword evidence="5 8" id="KW-1133">Transmembrane helix</keyword>
<dbReference type="GO" id="GO:0005436">
    <property type="term" value="F:sodium:phosphate symporter activity"/>
    <property type="evidence" value="ECO:0007669"/>
    <property type="project" value="InterPro"/>
</dbReference>
<dbReference type="InterPro" id="IPR003841">
    <property type="entry name" value="Na/Pi_transpt"/>
</dbReference>
<keyword evidence="10" id="KW-1185">Reference proteome</keyword>
<evidence type="ECO:0000256" key="3">
    <source>
        <dbReference type="ARBA" id="ARBA00022475"/>
    </source>
</evidence>
<dbReference type="EMBL" id="CAJHNH020008580">
    <property type="protein sequence ID" value="CAG5136853.1"/>
    <property type="molecule type" value="Genomic_DNA"/>
</dbReference>
<dbReference type="AlphaFoldDB" id="A0A8S4A4Q3"/>
<sequence>MENNGFIHDGDSITTANGKPEADSASYKRANSQKFTDGRKQSQEFDDVGKNTRIELADEDDPWQVTRINVSYTPWNELSRRDKQLRVVAYTLKIILVLGCLYIFICSLDFLSSAFRLLGGETAGKVFQRSDILKNPVAGVMIGVLVTVLVQSSSTSTSVVVSMVGAGILNIKTAIPIVMGANIGTSVTNTIVAMGQIGNRDEFRRAFAGGTVHDMFNWLTVLVLLPVEVITGYLYHLTEAIVNSLPLQQDKTANKEMLNVITKPFTERIIQISKDAIAKIAHGMGNQFDNDQTILKLCCDEVSPSQCCRTRRNNLDFIQSGQNYTLLQKQAVCKEVAQCLGKKKPQPSPYCESIPWIYGEQQTRITTEVIDCAIFKGTNNETKCCQSKLDGLSSEASHIEKCQMLSSCFQSDDHIFTKVDCKASWFNVTEERKVWGQRFSCTRWTRDVENYTCHTECNYLLKGLYPTLNEKAIGGILLVISLTILCICLVCIVKLLHSLLQGPVALIIKKFINADLPGCCGYFTGYVTILIGAGLTIIVQSSSVFTSTLTPLVGIGVIQLDRMYPLTLGSNIGTTTTAILSAMATSSDSIRNALQIAFCHLFFNISGIILFYPIPALRFPLPLARFLGNSTANYRWFAIVYILAMFFIFPALVFALSIPGWYVLLAVLGPFALLIFVVCVIKLIQIKRPNLLPEKLHNWAFLPLAFRSLEPYDKIMQKVFFCKKFQNPKEGEKGPMDSNSSEKRYGSQAINKQTTITRL</sequence>
<evidence type="ECO:0008006" key="11">
    <source>
        <dbReference type="Google" id="ProtNLM"/>
    </source>
</evidence>
<dbReference type="OrthoDB" id="76259at2759"/>
<feature type="transmembrane region" description="Helical" evidence="8">
    <location>
        <begin position="472"/>
        <end position="496"/>
    </location>
</feature>
<evidence type="ECO:0000256" key="2">
    <source>
        <dbReference type="ARBA" id="ARBA00005808"/>
    </source>
</evidence>
<dbReference type="GO" id="GO:0044341">
    <property type="term" value="P:sodium-dependent phosphate transport"/>
    <property type="evidence" value="ECO:0007669"/>
    <property type="project" value="InterPro"/>
</dbReference>
<feature type="compositionally biased region" description="Polar residues" evidence="7">
    <location>
        <begin position="748"/>
        <end position="759"/>
    </location>
</feature>
<dbReference type="NCBIfam" id="NF037997">
    <property type="entry name" value="Na_Pi_symport"/>
    <property type="match status" value="1"/>
</dbReference>
<feature type="transmembrane region" description="Helical" evidence="8">
    <location>
        <begin position="173"/>
        <end position="194"/>
    </location>
</feature>
<keyword evidence="6 8" id="KW-0472">Membrane</keyword>
<reference evidence="9" key="1">
    <citation type="submission" date="2021-04" db="EMBL/GenBank/DDBJ databases">
        <authorList>
            <consortium name="Molecular Ecology Group"/>
        </authorList>
    </citation>
    <scope>NUCLEOTIDE SEQUENCE</scope>
</reference>
<feature type="transmembrane region" description="Helical" evidence="8">
    <location>
        <begin position="215"/>
        <end position="235"/>
    </location>
</feature>